<dbReference type="InParanoid" id="A0A1Y1UQT5"/>
<comment type="caution">
    <text evidence="1">The sequence shown here is derived from an EMBL/GenBank/DDBJ whole genome shotgun (WGS) entry which is preliminary data.</text>
</comment>
<evidence type="ECO:0000313" key="1">
    <source>
        <dbReference type="EMBL" id="ORX40322.1"/>
    </source>
</evidence>
<evidence type="ECO:0008006" key="3">
    <source>
        <dbReference type="Google" id="ProtNLM"/>
    </source>
</evidence>
<dbReference type="Pfam" id="PF17132">
    <property type="entry name" value="Glyco_hydro_106"/>
    <property type="match status" value="1"/>
</dbReference>
<name>A0A1Y1UQT5_9TREE</name>
<dbReference type="OrthoDB" id="2588159at2759"/>
<sequence>MVKAGIGGVELSCVYPIAPKQPVAYGSQHFLDLVSYASRAAQARGMRFDMTIGSGWSFGGSHVTSEHAAKRLRFETRVVGPHSQTISLPGRWPGDCLIAAWISDGALGEHSPAFQRLELVGDSVSVPSGGSPRTILVATSGLTGQQLKRASNGAEGPTLDHYSREATMHHLESVGDPFLKAAGGSKNVTAVFCDSLEVYHSDWSPNMVQEFKIRRGYDPVPLLYHLWSPHPSGALFRADYYRTLSEVYEDNFLAVCHTWARQHGTKFRVQNYGQPPARISGFRHADMIEGESWGWLTVPQSRWAASAAHHLGINVVSSETWTWINSPSFKARPLDFKGEAHDHVLCGINHFIGHGWPSSPTNVVSPGWAFYASGAISDRNAWWKDASRPLFSYLHRLSEVMRHGEPVADIGIWMPYEDTYANFTHEEEHNLWRSSSMRLGEVPRLLRQAGYDYDLIDAGLDVAVICQRHKVVVLTGCTRLSKDDLEALANIASQGIKILAVDSDLLPSAIHLSASDLISKLRSIVPPDAHTGHPGIGAVHRRLADGELYFVANTLPTPSSVSLQTRTPHSSWQRWNIHDGLFESGTGPIHSQLAPYEAAIYVTSQKDGNESKGSTQSSGPSIPLERWSLEHPLHDLQEVFAPHQWDDSEDFVGSATYTSTIQLAAPLPSYLYLDTSKLPTPKRSARRDQSFEAHAADPLGVVAAVLINGQEAGTFWDPPYQLEIGRFLQTGANTIAIRVSNTSVPAMRSGDWRKIWEETERAHGRRFIMQEIDYAYEPTRSGLLVIPELRR</sequence>
<reference evidence="1 2" key="1">
    <citation type="submission" date="2017-03" db="EMBL/GenBank/DDBJ databases">
        <title>Widespread Adenine N6-methylation of Active Genes in Fungi.</title>
        <authorList>
            <consortium name="DOE Joint Genome Institute"/>
            <person name="Mondo S.J."/>
            <person name="Dannebaum R.O."/>
            <person name="Kuo R.C."/>
            <person name="Louie K.B."/>
            <person name="Bewick A.J."/>
            <person name="Labutti K."/>
            <person name="Haridas S."/>
            <person name="Kuo A."/>
            <person name="Salamov A."/>
            <person name="Ahrendt S.R."/>
            <person name="Lau R."/>
            <person name="Bowen B.P."/>
            <person name="Lipzen A."/>
            <person name="Sullivan W."/>
            <person name="Andreopoulos W.B."/>
            <person name="Clum A."/>
            <person name="Lindquist E."/>
            <person name="Daum C."/>
            <person name="Northen T.R."/>
            <person name="Ramamoorthy G."/>
            <person name="Schmitz R.J."/>
            <person name="Gryganskyi A."/>
            <person name="Culley D."/>
            <person name="Magnuson J."/>
            <person name="James T.Y."/>
            <person name="O'Malley M.A."/>
            <person name="Stajich J.E."/>
            <person name="Spatafora J.W."/>
            <person name="Visel A."/>
            <person name="Grigoriev I.V."/>
        </authorList>
    </citation>
    <scope>NUCLEOTIDE SEQUENCE [LARGE SCALE GENOMIC DNA]</scope>
    <source>
        <strain evidence="1 2">NRRL Y-17943</strain>
    </source>
</reference>
<keyword evidence="2" id="KW-1185">Reference proteome</keyword>
<dbReference type="PANTHER" id="PTHR36848:SF2">
    <property type="entry name" value="SECRETED PROTEIN"/>
    <property type="match status" value="1"/>
</dbReference>
<gene>
    <name evidence="1" type="ORF">BD324DRAFT_648905</name>
</gene>
<dbReference type="RefSeq" id="XP_021874107.1">
    <property type="nucleotide sequence ID" value="XM_022017904.1"/>
</dbReference>
<proteinExistence type="predicted"/>
<dbReference type="SUPFAM" id="SSF49785">
    <property type="entry name" value="Galactose-binding domain-like"/>
    <property type="match status" value="1"/>
</dbReference>
<dbReference type="Gene3D" id="2.60.120.260">
    <property type="entry name" value="Galactose-binding domain-like"/>
    <property type="match status" value="1"/>
</dbReference>
<dbReference type="AlphaFoldDB" id="A0A1Y1UQT5"/>
<dbReference type="InterPro" id="IPR008979">
    <property type="entry name" value="Galactose-bd-like_sf"/>
</dbReference>
<dbReference type="Proteomes" id="UP000193218">
    <property type="component" value="Unassembled WGS sequence"/>
</dbReference>
<protein>
    <recommendedName>
        <fullName evidence="3">Glycoside hydrolase</fullName>
    </recommendedName>
</protein>
<accession>A0A1Y1UQT5</accession>
<evidence type="ECO:0000313" key="2">
    <source>
        <dbReference type="Proteomes" id="UP000193218"/>
    </source>
</evidence>
<dbReference type="InterPro" id="IPR053161">
    <property type="entry name" value="Ulvan_degrading_GH"/>
</dbReference>
<dbReference type="STRING" id="4999.A0A1Y1UQT5"/>
<dbReference type="GeneID" id="33559713"/>
<dbReference type="EMBL" id="NBSH01000002">
    <property type="protein sequence ID" value="ORX40322.1"/>
    <property type="molecule type" value="Genomic_DNA"/>
</dbReference>
<organism evidence="1 2">
    <name type="scientific">Kockovaella imperatae</name>
    <dbReference type="NCBI Taxonomy" id="4999"/>
    <lineage>
        <taxon>Eukaryota</taxon>
        <taxon>Fungi</taxon>
        <taxon>Dikarya</taxon>
        <taxon>Basidiomycota</taxon>
        <taxon>Agaricomycotina</taxon>
        <taxon>Tremellomycetes</taxon>
        <taxon>Tremellales</taxon>
        <taxon>Cuniculitremaceae</taxon>
        <taxon>Kockovaella</taxon>
    </lineage>
</organism>
<dbReference type="PANTHER" id="PTHR36848">
    <property type="entry name" value="DNA-BINDING PROTEIN (PUTATIVE SECRETED PROTEIN)-RELATED"/>
    <property type="match status" value="1"/>
</dbReference>